<accession>A0A1T4R6Q1</accession>
<evidence type="ECO:0000313" key="2">
    <source>
        <dbReference type="Proteomes" id="UP000190061"/>
    </source>
</evidence>
<sequence>MADLAYDDGCSIFEYMYRDAGNWKTHGALLLSGAPLESAVRECLEWGDQFVAEQVGVPSLCPEHFAATGEGPSDLDHAYHEFVALRSASVEEVESLPVAGALSDLVKLMLAAKGRWDVRLSPNCE</sequence>
<name>A0A1T4R6Q1_9GAMM</name>
<reference evidence="1 2" key="1">
    <citation type="submission" date="2017-02" db="EMBL/GenBank/DDBJ databases">
        <authorList>
            <person name="Peterson S.W."/>
        </authorList>
    </citation>
    <scope>NUCLEOTIDE SEQUENCE [LARGE SCALE GENOMIC DNA]</scope>
    <source>
        <strain evidence="1 2">DSM 21749</strain>
    </source>
</reference>
<protein>
    <submittedName>
        <fullName evidence="1">Uncharacterized protein</fullName>
    </submittedName>
</protein>
<organism evidence="1 2">
    <name type="scientific">Lysobacter spongiicola DSM 21749</name>
    <dbReference type="NCBI Taxonomy" id="1122188"/>
    <lineage>
        <taxon>Bacteria</taxon>
        <taxon>Pseudomonadati</taxon>
        <taxon>Pseudomonadota</taxon>
        <taxon>Gammaproteobacteria</taxon>
        <taxon>Lysobacterales</taxon>
        <taxon>Lysobacteraceae</taxon>
        <taxon>Novilysobacter</taxon>
    </lineage>
</organism>
<dbReference type="RefSeq" id="WP_078758573.1">
    <property type="nucleotide sequence ID" value="NZ_FUXP01000007.1"/>
</dbReference>
<proteinExistence type="predicted"/>
<dbReference type="OrthoDB" id="6024605at2"/>
<dbReference type="AlphaFoldDB" id="A0A1T4R6Q1"/>
<dbReference type="EMBL" id="FUXP01000007">
    <property type="protein sequence ID" value="SKA11762.1"/>
    <property type="molecule type" value="Genomic_DNA"/>
</dbReference>
<dbReference type="Proteomes" id="UP000190061">
    <property type="component" value="Unassembled WGS sequence"/>
</dbReference>
<gene>
    <name evidence="1" type="ORF">SAMN02745674_02005</name>
</gene>
<evidence type="ECO:0000313" key="1">
    <source>
        <dbReference type="EMBL" id="SKA11762.1"/>
    </source>
</evidence>
<keyword evidence="2" id="KW-1185">Reference proteome</keyword>